<proteinExistence type="predicted"/>
<feature type="transmembrane region" description="Helical" evidence="1">
    <location>
        <begin position="54"/>
        <end position="74"/>
    </location>
</feature>
<dbReference type="Proteomes" id="UP000019254">
    <property type="component" value="Unassembled WGS sequence"/>
</dbReference>
<feature type="transmembrane region" description="Helical" evidence="1">
    <location>
        <begin position="27"/>
        <end position="47"/>
    </location>
</feature>
<evidence type="ECO:0000313" key="3">
    <source>
        <dbReference type="Proteomes" id="UP000019254"/>
    </source>
</evidence>
<keyword evidence="1" id="KW-1133">Transmembrane helix</keyword>
<organism evidence="2 3">
    <name type="scientific">Listeria cornellensis FSL F6-0969</name>
    <dbReference type="NCBI Taxonomy" id="1265820"/>
    <lineage>
        <taxon>Bacteria</taxon>
        <taxon>Bacillati</taxon>
        <taxon>Bacillota</taxon>
        <taxon>Bacilli</taxon>
        <taxon>Bacillales</taxon>
        <taxon>Listeriaceae</taxon>
        <taxon>Listeria</taxon>
    </lineage>
</organism>
<dbReference type="PATRIC" id="fig|1265820.5.peg.2856"/>
<evidence type="ECO:0000313" key="2">
    <source>
        <dbReference type="EMBL" id="EUJ26724.1"/>
    </source>
</evidence>
<protein>
    <submittedName>
        <fullName evidence="2">Uncharacterized protein</fullName>
    </submittedName>
</protein>
<evidence type="ECO:0000256" key="1">
    <source>
        <dbReference type="SAM" id="Phobius"/>
    </source>
</evidence>
<keyword evidence="1" id="KW-0812">Transmembrane</keyword>
<dbReference type="AlphaFoldDB" id="W7BHY0"/>
<name>W7BHY0_9LIST</name>
<keyword evidence="1" id="KW-0472">Membrane</keyword>
<accession>W7BHY0</accession>
<keyword evidence="3" id="KW-1185">Reference proteome</keyword>
<reference evidence="2 3" key="1">
    <citation type="journal article" date="2014" name="Int. J. Syst. Evol. Microbiol.">
        <title>Listeria floridensis sp. nov., Listeria aquatica sp. nov., Listeria cornellensis sp. nov., Listeria riparia sp. nov. and Listeria grandensis sp. nov., from agricultural and natural environments.</title>
        <authorList>
            <person name="den Bakker H.C."/>
            <person name="Warchocki S."/>
            <person name="Wright E.M."/>
            <person name="Allred A.F."/>
            <person name="Ahlstrom C."/>
            <person name="Manuel C.S."/>
            <person name="Stasiewicz M.J."/>
            <person name="Burrell A."/>
            <person name="Roof S."/>
            <person name="Strawn L."/>
            <person name="Fortes E.D."/>
            <person name="Nightingale K.K."/>
            <person name="Kephart D."/>
            <person name="Wiedmann M."/>
        </authorList>
    </citation>
    <scope>NUCLEOTIDE SEQUENCE [LARGE SCALE GENOMIC DNA]</scope>
    <source>
        <strain evidence="3">FSL F6-969</strain>
    </source>
</reference>
<sequence>MILRILSLSFVILSMLAWVPNIVFQMASLWFLMSIPFAVIGFCFAMAVKSKGLIIANGVMFFSIPIVIYGVYILEWVEST</sequence>
<gene>
    <name evidence="2" type="ORF">PCORN_14464</name>
</gene>
<dbReference type="EMBL" id="AODE01000029">
    <property type="protein sequence ID" value="EUJ26724.1"/>
    <property type="molecule type" value="Genomic_DNA"/>
</dbReference>
<comment type="caution">
    <text evidence="2">The sequence shown here is derived from an EMBL/GenBank/DDBJ whole genome shotgun (WGS) entry which is preliminary data.</text>
</comment>
<dbReference type="RefSeq" id="WP_036081123.1">
    <property type="nucleotide sequence ID" value="NZ_AODE01000029.1"/>
</dbReference>